<dbReference type="Gene3D" id="3.40.190.10">
    <property type="entry name" value="Periplasmic binding protein-like II"/>
    <property type="match status" value="1"/>
</dbReference>
<gene>
    <name evidence="2" type="ORF">ABIE13_001122</name>
</gene>
<proteinExistence type="inferred from homology"/>
<dbReference type="InterPro" id="IPR006311">
    <property type="entry name" value="TAT_signal"/>
</dbReference>
<keyword evidence="3" id="KW-1185">Reference proteome</keyword>
<organism evidence="2 3">
    <name type="scientific">Ottowia thiooxydans</name>
    <dbReference type="NCBI Taxonomy" id="219182"/>
    <lineage>
        <taxon>Bacteria</taxon>
        <taxon>Pseudomonadati</taxon>
        <taxon>Pseudomonadota</taxon>
        <taxon>Betaproteobacteria</taxon>
        <taxon>Burkholderiales</taxon>
        <taxon>Comamonadaceae</taxon>
        <taxon>Ottowia</taxon>
    </lineage>
</organism>
<dbReference type="Gene3D" id="3.40.190.150">
    <property type="entry name" value="Bordetella uptake gene, domain 1"/>
    <property type="match status" value="1"/>
</dbReference>
<dbReference type="RefSeq" id="WP_354441856.1">
    <property type="nucleotide sequence ID" value="NZ_JBEPSH010000002.1"/>
</dbReference>
<reference evidence="2 3" key="1">
    <citation type="submission" date="2024-06" db="EMBL/GenBank/DDBJ databases">
        <title>Sorghum-associated microbial communities from plants grown in Nebraska, USA.</title>
        <authorList>
            <person name="Schachtman D."/>
        </authorList>
    </citation>
    <scope>NUCLEOTIDE SEQUENCE [LARGE SCALE GENOMIC DNA]</scope>
    <source>
        <strain evidence="2 3">2709</strain>
    </source>
</reference>
<dbReference type="Pfam" id="PF03401">
    <property type="entry name" value="TctC"/>
    <property type="match status" value="1"/>
</dbReference>
<dbReference type="CDD" id="cd07012">
    <property type="entry name" value="PBP2_Bug_TTT"/>
    <property type="match status" value="1"/>
</dbReference>
<sequence length="333" mass="35519">MLSSLKPLEAMTRRDWLQRAAAGAAAAAGPASVFAQEAWPQRPVTMIVANAAGAPVDVAIRLIAKELEAKWGQSVVIDNRVGGSGLVPLRTLARAKPDGYTFGTLFGAIYTTLPFAVEHMEMDPINALDAVSLVARTPFVYMVAKDSPLKSWQDYVKLARQKDTTVGSYSVGTAFHLTWAQTAHAAGIKAVYAPSSTAGKTQMDLIGGLLDIALDAPSSAKGLIETGRVRPLAVTSSKRLPMLPDVPTLAEQGLPGFSSDPWFAMAAPKGVPAAILAKVQHDLKEVMQHASLRERLEGMAMVPVASTAVQMRSVIESDRKVIEPLVKQLGIRM</sequence>
<evidence type="ECO:0000313" key="2">
    <source>
        <dbReference type="EMBL" id="MET4576022.1"/>
    </source>
</evidence>
<dbReference type="PROSITE" id="PS51318">
    <property type="entry name" value="TAT"/>
    <property type="match status" value="1"/>
</dbReference>
<evidence type="ECO:0000256" key="1">
    <source>
        <dbReference type="ARBA" id="ARBA00006987"/>
    </source>
</evidence>
<protein>
    <submittedName>
        <fullName evidence="2">Tripartite-type tricarboxylate transporter receptor subunit TctC</fullName>
    </submittedName>
</protein>
<dbReference type="PIRSF" id="PIRSF017082">
    <property type="entry name" value="YflP"/>
    <property type="match status" value="1"/>
</dbReference>
<dbReference type="PANTHER" id="PTHR42928">
    <property type="entry name" value="TRICARBOXYLATE-BINDING PROTEIN"/>
    <property type="match status" value="1"/>
</dbReference>
<accession>A0ABV2Q519</accession>
<dbReference type="PANTHER" id="PTHR42928:SF5">
    <property type="entry name" value="BLR1237 PROTEIN"/>
    <property type="match status" value="1"/>
</dbReference>
<comment type="similarity">
    <text evidence="1">Belongs to the UPF0065 (bug) family.</text>
</comment>
<keyword evidence="2" id="KW-0675">Receptor</keyword>
<dbReference type="Proteomes" id="UP001549320">
    <property type="component" value="Unassembled WGS sequence"/>
</dbReference>
<name>A0ABV2Q519_9BURK</name>
<dbReference type="InterPro" id="IPR042100">
    <property type="entry name" value="Bug_dom1"/>
</dbReference>
<dbReference type="SUPFAM" id="SSF53850">
    <property type="entry name" value="Periplasmic binding protein-like II"/>
    <property type="match status" value="1"/>
</dbReference>
<evidence type="ECO:0000313" key="3">
    <source>
        <dbReference type="Proteomes" id="UP001549320"/>
    </source>
</evidence>
<comment type="caution">
    <text evidence="2">The sequence shown here is derived from an EMBL/GenBank/DDBJ whole genome shotgun (WGS) entry which is preliminary data.</text>
</comment>
<dbReference type="EMBL" id="JBEPSH010000002">
    <property type="protein sequence ID" value="MET4576022.1"/>
    <property type="molecule type" value="Genomic_DNA"/>
</dbReference>
<dbReference type="InterPro" id="IPR005064">
    <property type="entry name" value="BUG"/>
</dbReference>